<organism evidence="3 4">
    <name type="scientific">Clonostachys chloroleuca</name>
    <dbReference type="NCBI Taxonomy" id="1926264"/>
    <lineage>
        <taxon>Eukaryota</taxon>
        <taxon>Fungi</taxon>
        <taxon>Dikarya</taxon>
        <taxon>Ascomycota</taxon>
        <taxon>Pezizomycotina</taxon>
        <taxon>Sordariomycetes</taxon>
        <taxon>Hypocreomycetidae</taxon>
        <taxon>Hypocreales</taxon>
        <taxon>Bionectriaceae</taxon>
        <taxon>Clonostachys</taxon>
    </lineage>
</organism>
<evidence type="ECO:0000313" key="3">
    <source>
        <dbReference type="EMBL" id="CAI6091466.1"/>
    </source>
</evidence>
<reference evidence="3" key="1">
    <citation type="submission" date="2023-01" db="EMBL/GenBank/DDBJ databases">
        <authorList>
            <person name="Piombo E."/>
        </authorList>
    </citation>
    <scope>NUCLEOTIDE SEQUENCE</scope>
</reference>
<dbReference type="EMBL" id="CABFNP030001048">
    <property type="protein sequence ID" value="CAI6090996.1"/>
    <property type="molecule type" value="Genomic_DNA"/>
</dbReference>
<name>A0AA35M6K6_9HYPO</name>
<accession>A0AA35M6K6</accession>
<dbReference type="Proteomes" id="UP001160390">
    <property type="component" value="Unassembled WGS sequence"/>
</dbReference>
<evidence type="ECO:0000313" key="2">
    <source>
        <dbReference type="EMBL" id="CAI6090998.1"/>
    </source>
</evidence>
<evidence type="ECO:0000313" key="4">
    <source>
        <dbReference type="Proteomes" id="UP001160390"/>
    </source>
</evidence>
<gene>
    <name evidence="2" type="ORF">CCHLO57077_00019588</name>
    <name evidence="1" type="ORF">CCHLO57077_00019606</name>
    <name evidence="3" type="ORF">CCHLO57077_00019786</name>
</gene>
<evidence type="ECO:0000313" key="1">
    <source>
        <dbReference type="EMBL" id="CAI6090996.1"/>
    </source>
</evidence>
<proteinExistence type="predicted"/>
<dbReference type="AlphaFoldDB" id="A0AA35M6K6"/>
<dbReference type="EMBL" id="CABFNP030001049">
    <property type="protein sequence ID" value="CAI6090998.1"/>
    <property type="molecule type" value="Genomic_DNA"/>
</dbReference>
<protein>
    <submittedName>
        <fullName evidence="3">Uncharacterized protein</fullName>
    </submittedName>
</protein>
<keyword evidence="4" id="KW-1185">Reference proteome</keyword>
<comment type="caution">
    <text evidence="3">The sequence shown here is derived from an EMBL/GenBank/DDBJ whole genome shotgun (WGS) entry which is preliminary data.</text>
</comment>
<sequence>MVFGIAKPKNGALITELPNHIRIISGSARCMDAYGVETIIVQPKDLLRDLRTLQKAGNAVDGRLMSFAMGLEYYRRLEGRESSKSGHTKWRSRLKLWAVRWMQCLGLNIKRSFGERVGNAVQ</sequence>
<dbReference type="EMBL" id="CABFNP030001159">
    <property type="protein sequence ID" value="CAI6091466.1"/>
    <property type="molecule type" value="Genomic_DNA"/>
</dbReference>